<name>A0A812NHL7_9DINO</name>
<feature type="transmembrane region" description="Helical" evidence="2">
    <location>
        <begin position="252"/>
        <end position="272"/>
    </location>
</feature>
<dbReference type="EMBL" id="CAJNDS010002081">
    <property type="protein sequence ID" value="CAE7313269.1"/>
    <property type="molecule type" value="Genomic_DNA"/>
</dbReference>
<keyword evidence="2" id="KW-1133">Transmembrane helix</keyword>
<accession>A0A812NHL7</accession>
<gene>
    <name evidence="3" type="ORF">SNAT2548_LOCUS16442</name>
</gene>
<feature type="compositionally biased region" description="Polar residues" evidence="1">
    <location>
        <begin position="93"/>
        <end position="102"/>
    </location>
</feature>
<keyword evidence="2" id="KW-0472">Membrane</keyword>
<keyword evidence="2" id="KW-0812">Transmembrane</keyword>
<evidence type="ECO:0000313" key="4">
    <source>
        <dbReference type="Proteomes" id="UP000604046"/>
    </source>
</evidence>
<keyword evidence="4" id="KW-1185">Reference proteome</keyword>
<reference evidence="3" key="1">
    <citation type="submission" date="2021-02" db="EMBL/GenBank/DDBJ databases">
        <authorList>
            <person name="Dougan E. K."/>
            <person name="Rhodes N."/>
            <person name="Thang M."/>
            <person name="Chan C."/>
        </authorList>
    </citation>
    <scope>NUCLEOTIDE SEQUENCE</scope>
</reference>
<evidence type="ECO:0000256" key="2">
    <source>
        <dbReference type="SAM" id="Phobius"/>
    </source>
</evidence>
<feature type="compositionally biased region" description="Polar residues" evidence="1">
    <location>
        <begin position="70"/>
        <end position="82"/>
    </location>
</feature>
<protein>
    <submittedName>
        <fullName evidence="3">Uncharacterized protein</fullName>
    </submittedName>
</protein>
<dbReference type="OrthoDB" id="10348187at2759"/>
<evidence type="ECO:0000256" key="1">
    <source>
        <dbReference type="SAM" id="MobiDB-lite"/>
    </source>
</evidence>
<sequence length="715" mass="79732">MPTPSGLDGKLVSVNLHSSPVKVTEVELPDRLEHLVAEHFKRLQQELQQDYGDLRLRLEAVERHLEPETSRQASAASLESSRNANNANMQNNEDPSPSNPSTVEVKAEVDEKVEKVEKVEKEVEEITEVCFEESIWTVPMMLGLREPSFGWFDSIFAATLVLLNLAMQASFSAILLTRAFMGDDFETKIRGAEVWRTSVAHDFKHLDLADTSLVSRVCLGDEALILSTTQATLIDHINSFLGMDKEDFQQSAFQPGILLCMLCIVLWTLCVYKEFRLIWVQMEITLSIPMSRRTSYYRNRFRSLSRARRALLLVMYLARASIAGILLVAGILWLARTTSIQELMLNAVALNSILDVDEFLFIGMTPAKMQEAMRKLRPMRVDYSHVRSQRESVFHFVTLMSVVCISYLLLLVPLQQAMLTVKREMCYGNQTFVVSHNTDTQRTIGLVTVESRDLGNDSISEVAVQAHKGTSPDTTPGSFSTYIAFAPDIDAFQERRSRTMREEATTYPFCVEARLLNSSGDMYGDPSMQPLATQLINTAAATVGLQGASSCQEMKGSCHRLNARLLRLVCGETCGCTDPSSAPWYKTETQGCASTCLRIARRSLARGSCQDVERTHEGWQSFWSMYPVVATAYFSDAKGSQLQAVAEQTANRMIQGGCQALAEFPVDSVMDTEWCEGLPELFRPLAHLCPQSCGCNLSSGSLPSYCPASCNFSSR</sequence>
<proteinExistence type="predicted"/>
<comment type="caution">
    <text evidence="3">The sequence shown here is derived from an EMBL/GenBank/DDBJ whole genome shotgun (WGS) entry which is preliminary data.</text>
</comment>
<evidence type="ECO:0000313" key="3">
    <source>
        <dbReference type="EMBL" id="CAE7313269.1"/>
    </source>
</evidence>
<dbReference type="Proteomes" id="UP000604046">
    <property type="component" value="Unassembled WGS sequence"/>
</dbReference>
<feature type="compositionally biased region" description="Low complexity" evidence="1">
    <location>
        <begin position="83"/>
        <end position="92"/>
    </location>
</feature>
<feature type="transmembrane region" description="Helical" evidence="2">
    <location>
        <begin position="310"/>
        <end position="335"/>
    </location>
</feature>
<dbReference type="AlphaFoldDB" id="A0A812NHL7"/>
<feature type="region of interest" description="Disordered" evidence="1">
    <location>
        <begin position="65"/>
        <end position="106"/>
    </location>
</feature>
<organism evidence="3 4">
    <name type="scientific">Symbiodinium natans</name>
    <dbReference type="NCBI Taxonomy" id="878477"/>
    <lineage>
        <taxon>Eukaryota</taxon>
        <taxon>Sar</taxon>
        <taxon>Alveolata</taxon>
        <taxon>Dinophyceae</taxon>
        <taxon>Suessiales</taxon>
        <taxon>Symbiodiniaceae</taxon>
        <taxon>Symbiodinium</taxon>
    </lineage>
</organism>
<feature type="transmembrane region" description="Helical" evidence="2">
    <location>
        <begin position="393"/>
        <end position="414"/>
    </location>
</feature>